<proteinExistence type="predicted"/>
<comment type="caution">
    <text evidence="1">The sequence shown here is derived from an EMBL/GenBank/DDBJ whole genome shotgun (WGS) entry which is preliminary data.</text>
</comment>
<dbReference type="EMBL" id="VSSQ01002479">
    <property type="protein sequence ID" value="MPM15653.1"/>
    <property type="molecule type" value="Genomic_DNA"/>
</dbReference>
<name>A0A644XN11_9ZZZZ</name>
<organism evidence="1">
    <name type="scientific">bioreactor metagenome</name>
    <dbReference type="NCBI Taxonomy" id="1076179"/>
    <lineage>
        <taxon>unclassified sequences</taxon>
        <taxon>metagenomes</taxon>
        <taxon>ecological metagenomes</taxon>
    </lineage>
</organism>
<gene>
    <name evidence="1" type="ORF">SDC9_62024</name>
</gene>
<dbReference type="AlphaFoldDB" id="A0A644XN11"/>
<sequence length="64" mass="7226">MERVTIRVAYDVAESHPSHTATVEKFKAMLEQGSGGNITILIPSWASYPRTWSPCALVIWRRPI</sequence>
<evidence type="ECO:0000313" key="1">
    <source>
        <dbReference type="EMBL" id="MPM15653.1"/>
    </source>
</evidence>
<protein>
    <submittedName>
        <fullName evidence="1">Uncharacterized protein</fullName>
    </submittedName>
</protein>
<accession>A0A644XN11</accession>
<reference evidence="1" key="1">
    <citation type="submission" date="2019-08" db="EMBL/GenBank/DDBJ databases">
        <authorList>
            <person name="Kucharzyk K."/>
            <person name="Murdoch R.W."/>
            <person name="Higgins S."/>
            <person name="Loffler F."/>
        </authorList>
    </citation>
    <scope>NUCLEOTIDE SEQUENCE</scope>
</reference>